<evidence type="ECO:0000313" key="10">
    <source>
        <dbReference type="Proteomes" id="UP001499854"/>
    </source>
</evidence>
<evidence type="ECO:0000256" key="4">
    <source>
        <dbReference type="ARBA" id="ARBA00022723"/>
    </source>
</evidence>
<dbReference type="InterPro" id="IPR002791">
    <property type="entry name" value="ARMT1-like_metal-bd"/>
</dbReference>
<comment type="catalytic activity">
    <reaction evidence="1">
        <text>beta-D-fructose 1-phosphate + H2O = D-fructose + phosphate</text>
        <dbReference type="Rhea" id="RHEA:35603"/>
        <dbReference type="ChEBI" id="CHEBI:15377"/>
        <dbReference type="ChEBI" id="CHEBI:37721"/>
        <dbReference type="ChEBI" id="CHEBI:43474"/>
        <dbReference type="ChEBI" id="CHEBI:138881"/>
    </reaction>
</comment>
<dbReference type="Pfam" id="PF01937">
    <property type="entry name" value="ARMT1-like_dom"/>
    <property type="match status" value="1"/>
</dbReference>
<dbReference type="InterPro" id="IPR036075">
    <property type="entry name" value="ARMT-1-like_metal-bd_sf"/>
</dbReference>
<protein>
    <submittedName>
        <fullName evidence="9">Damage-control phosphatase ARMT1 family protein</fullName>
    </submittedName>
</protein>
<organism evidence="9 10">
    <name type="scientific">Catenulispora subtropica</name>
    <dbReference type="NCBI Taxonomy" id="450798"/>
    <lineage>
        <taxon>Bacteria</taxon>
        <taxon>Bacillati</taxon>
        <taxon>Actinomycetota</taxon>
        <taxon>Actinomycetes</taxon>
        <taxon>Catenulisporales</taxon>
        <taxon>Catenulisporaceae</taxon>
        <taxon>Catenulispora</taxon>
    </lineage>
</organism>
<keyword evidence="6" id="KW-0464">Manganese</keyword>
<keyword evidence="5" id="KW-0378">Hydrolase</keyword>
<dbReference type="SUPFAM" id="SSF111321">
    <property type="entry name" value="AF1104-like"/>
    <property type="match status" value="1"/>
</dbReference>
<evidence type="ECO:0000259" key="8">
    <source>
        <dbReference type="Pfam" id="PF01937"/>
    </source>
</evidence>
<dbReference type="Proteomes" id="UP001499854">
    <property type="component" value="Unassembled WGS sequence"/>
</dbReference>
<feature type="domain" description="Damage-control phosphatase ARMT1-like metal-binding" evidence="8">
    <location>
        <begin position="21"/>
        <end position="366"/>
    </location>
</feature>
<name>A0ABP5ESR2_9ACTN</name>
<keyword evidence="10" id="KW-1185">Reference proteome</keyword>
<reference evidence="10" key="1">
    <citation type="journal article" date="2019" name="Int. J. Syst. Evol. Microbiol.">
        <title>The Global Catalogue of Microorganisms (GCM) 10K type strain sequencing project: providing services to taxonomists for standard genome sequencing and annotation.</title>
        <authorList>
            <consortium name="The Broad Institute Genomics Platform"/>
            <consortium name="The Broad Institute Genome Sequencing Center for Infectious Disease"/>
            <person name="Wu L."/>
            <person name="Ma J."/>
        </authorList>
    </citation>
    <scope>NUCLEOTIDE SEQUENCE [LARGE SCALE GENOMIC DNA]</scope>
    <source>
        <strain evidence="10">JCM 16013</strain>
    </source>
</reference>
<dbReference type="PANTHER" id="PTHR12260">
    <property type="entry name" value="DAMAGE-CONTROL PHOSPHATASE ARMT1"/>
    <property type="match status" value="1"/>
</dbReference>
<dbReference type="InterPro" id="IPR039763">
    <property type="entry name" value="ARMT1"/>
</dbReference>
<dbReference type="RefSeq" id="WP_344662739.1">
    <property type="nucleotide sequence ID" value="NZ_BAAAQM010000081.1"/>
</dbReference>
<dbReference type="EMBL" id="BAAAQM010000081">
    <property type="protein sequence ID" value="GAA2004338.1"/>
    <property type="molecule type" value="Genomic_DNA"/>
</dbReference>
<evidence type="ECO:0000313" key="9">
    <source>
        <dbReference type="EMBL" id="GAA2004338.1"/>
    </source>
</evidence>
<accession>A0ABP5ESR2</accession>
<comment type="similarity">
    <text evidence="3">Belongs to the damage-control phosphatase family. Sugar phosphate phosphatase III subfamily.</text>
</comment>
<gene>
    <name evidence="9" type="ORF">GCM10009838_83180</name>
</gene>
<evidence type="ECO:0000256" key="7">
    <source>
        <dbReference type="ARBA" id="ARBA00048809"/>
    </source>
</evidence>
<evidence type="ECO:0000256" key="2">
    <source>
        <dbReference type="ARBA" id="ARBA00001936"/>
    </source>
</evidence>
<comment type="caution">
    <text evidence="9">The sequence shown here is derived from an EMBL/GenBank/DDBJ whole genome shotgun (WGS) entry which is preliminary data.</text>
</comment>
<proteinExistence type="inferred from homology"/>
<evidence type="ECO:0000256" key="5">
    <source>
        <dbReference type="ARBA" id="ARBA00022801"/>
    </source>
</evidence>
<keyword evidence="4" id="KW-0479">Metal-binding</keyword>
<evidence type="ECO:0000256" key="3">
    <source>
        <dbReference type="ARBA" id="ARBA00009519"/>
    </source>
</evidence>
<evidence type="ECO:0000256" key="1">
    <source>
        <dbReference type="ARBA" id="ARBA00001326"/>
    </source>
</evidence>
<dbReference type="PANTHER" id="PTHR12260:SF6">
    <property type="entry name" value="DAMAGE-CONTROL PHOSPHATASE ARMT1"/>
    <property type="match status" value="1"/>
</dbReference>
<evidence type="ECO:0000256" key="6">
    <source>
        <dbReference type="ARBA" id="ARBA00023211"/>
    </source>
</evidence>
<comment type="catalytic activity">
    <reaction evidence="7">
        <text>beta-D-fructose 6-phosphate = dihydroxyacetone + D-glyceraldehyde 3-phosphate</text>
        <dbReference type="Rhea" id="RHEA:28002"/>
        <dbReference type="ChEBI" id="CHEBI:16016"/>
        <dbReference type="ChEBI" id="CHEBI:57634"/>
        <dbReference type="ChEBI" id="CHEBI:59776"/>
    </reaction>
</comment>
<dbReference type="Gene3D" id="3.40.50.10880">
    <property type="entry name" value="Uncharacterised protein PF01937, DUF89, domain 3"/>
    <property type="match status" value="1"/>
</dbReference>
<sequence>MTREPDAIVPEPGTFAWSVLHDRHPAVIAKVREAFPFGPQQNEALDELASETSVATITAPEPSGCDRDCWPEWVREFAGRQLDQTPFLFAESYFYRRLLDATGFYRPGPWWSVDPFAPMKHAELTDARLAEDLGWFETLTGASSTEIGAVLLSASLWGNRADLGFQMSTRAASAGRADDAPEAAPAVLVDDSDLMWSLLRRADSPQVVMVADNTGRELIPDLLLIDHLLETVGVQAVALHVKPAPYYVSDATGADVIACLTWLAERPEQLGRAGVRLRRACATGRLTIHTHAFYCAPLTYHDLPADLAASFADATVTIMKGDLNYRRLVGDRHWPPTTGFEQLTSYFPGPVTALRTLKSDVAVGISPQLLEVLDKSDTTWRTVGTHAVVQTRP</sequence>
<comment type="cofactor">
    <cofactor evidence="2">
        <name>Mn(2+)</name>
        <dbReference type="ChEBI" id="CHEBI:29035"/>
    </cofactor>
</comment>